<protein>
    <submittedName>
        <fullName evidence="2">Uncharacterized protein</fullName>
    </submittedName>
</protein>
<dbReference type="AlphaFoldDB" id="C9ZQH7"/>
<dbReference type="Proteomes" id="UP000002316">
    <property type="component" value="Chromosome 6"/>
</dbReference>
<dbReference type="EMBL" id="FN554969">
    <property type="protein sequence ID" value="CBH11657.1"/>
    <property type="molecule type" value="Genomic_DNA"/>
</dbReference>
<reference evidence="3" key="1">
    <citation type="journal article" date="2010" name="PLoS Negl. Trop. Dis.">
        <title>The genome sequence of Trypanosoma brucei gambiense, causative agent of chronic human african trypanosomiasis.</title>
        <authorList>
            <person name="Jackson A.P."/>
            <person name="Sanders M."/>
            <person name="Berry A."/>
            <person name="McQuillan J."/>
            <person name="Aslett M.A."/>
            <person name="Quail M.A."/>
            <person name="Chukualim B."/>
            <person name="Capewell P."/>
            <person name="MacLeod A."/>
            <person name="Melville S.E."/>
            <person name="Gibson W."/>
            <person name="Barry J.D."/>
            <person name="Berriman M."/>
            <person name="Hertz-Fowler C."/>
        </authorList>
    </citation>
    <scope>NUCLEOTIDE SEQUENCE [LARGE SCALE GENOMIC DNA]</scope>
    <source>
        <strain evidence="3">MHOM/CI/86/DAL972</strain>
    </source>
</reference>
<dbReference type="VEuPathDB" id="TriTrypDB:Tbg972.6.1350"/>
<dbReference type="GeneID" id="23861767"/>
<accession>C9ZQH7</accession>
<dbReference type="RefSeq" id="XP_011773942.1">
    <property type="nucleotide sequence ID" value="XM_011775640.1"/>
</dbReference>
<proteinExistence type="predicted"/>
<dbReference type="KEGG" id="tbg:TbgDal_VI1350"/>
<gene>
    <name evidence="2" type="ORF">TbgDal_VI1350</name>
</gene>
<evidence type="ECO:0000313" key="2">
    <source>
        <dbReference type="EMBL" id="CBH11657.1"/>
    </source>
</evidence>
<feature type="region of interest" description="Disordered" evidence="1">
    <location>
        <begin position="495"/>
        <end position="518"/>
    </location>
</feature>
<dbReference type="OrthoDB" id="298589at2759"/>
<evidence type="ECO:0000313" key="3">
    <source>
        <dbReference type="Proteomes" id="UP000002316"/>
    </source>
</evidence>
<feature type="compositionally biased region" description="Gly residues" evidence="1">
    <location>
        <begin position="501"/>
        <end position="511"/>
    </location>
</feature>
<organism evidence="2 3">
    <name type="scientific">Trypanosoma brucei gambiense (strain MHOM/CI/86/DAL972)</name>
    <dbReference type="NCBI Taxonomy" id="679716"/>
    <lineage>
        <taxon>Eukaryota</taxon>
        <taxon>Discoba</taxon>
        <taxon>Euglenozoa</taxon>
        <taxon>Kinetoplastea</taxon>
        <taxon>Metakinetoplastina</taxon>
        <taxon>Trypanosomatida</taxon>
        <taxon>Trypanosomatidae</taxon>
        <taxon>Trypanosoma</taxon>
    </lineage>
</organism>
<name>C9ZQH7_TRYB9</name>
<evidence type="ECO:0000256" key="1">
    <source>
        <dbReference type="SAM" id="MobiDB-lite"/>
    </source>
</evidence>
<sequence length="570" mass="65284">MSSNRMFADVPTYRRGYVSPSGVKVLYSKDWAKHHPLEGDGLRPQLYLHLWKKNKGSESRLKNVRLPDTVVYEHNFPRAWYTYDAEAREINKHPGKMLDAQSIYQHFSRPTAGYEIVAQFLTTCPVDDPESLTPNGELISYSEIFTAETLREFLFNKSRKPDGILQKFVPPKGETTMRRNAQLQVSWSPLMAVVYKRTNKYRLDDHRVPVHMRAATFDGDNHLSELSLVADETKGRLDLLCREVVDHVYFTDRKLITRMVLHFRIDDDNRPWLLWCSSLRVSGDSLNPRTVRIPVTLTMRVEMLNNGSSTKDRIKKRQDRQRHLLIMDTELYELSRDNDLGHQCNASHVREAKRLGLSPKKLPKTGNNFKVPLRHPLRPAMTYFADTLLEDALRNLEINSGLPSPTLAQQELDAMAQKHAGASLEDKPEDRVKNELTAMALDAWYQVYSSTLSERPHEMPTQLVELSDPLMVVLKPEEFRNLLDILGLEPTAKASAAPVSGEGGAETGQAGGDPPTNTFRVKLGLLRPGKRLDRPLSNAERDVRNFFDDIFSERGEEIVQRCLSEEKWIW</sequence>